<accession>A0A9Q8PIW2</accession>
<feature type="region of interest" description="Disordered" evidence="1">
    <location>
        <begin position="25"/>
        <end position="84"/>
    </location>
</feature>
<dbReference type="EMBL" id="CP090173">
    <property type="protein sequence ID" value="UJO23310.1"/>
    <property type="molecule type" value="Genomic_DNA"/>
</dbReference>
<dbReference type="Proteomes" id="UP000756132">
    <property type="component" value="Chromosome 11"/>
</dbReference>
<name>A0A9Q8PIW2_PASFU</name>
<reference evidence="2" key="1">
    <citation type="submission" date="2021-12" db="EMBL/GenBank/DDBJ databases">
        <authorList>
            <person name="Zaccaron A."/>
            <person name="Stergiopoulos I."/>
        </authorList>
    </citation>
    <scope>NUCLEOTIDE SEQUENCE</scope>
    <source>
        <strain evidence="2">Race5_Kim</strain>
    </source>
</reference>
<evidence type="ECO:0000256" key="1">
    <source>
        <dbReference type="SAM" id="MobiDB-lite"/>
    </source>
</evidence>
<protein>
    <submittedName>
        <fullName evidence="2">Uncharacterized protein</fullName>
    </submittedName>
</protein>
<gene>
    <name evidence="2" type="ORF">CLAFUR5_13139</name>
</gene>
<dbReference type="RefSeq" id="XP_047767676.1">
    <property type="nucleotide sequence ID" value="XM_047912287.1"/>
</dbReference>
<keyword evidence="3" id="KW-1185">Reference proteome</keyword>
<evidence type="ECO:0000313" key="3">
    <source>
        <dbReference type="Proteomes" id="UP000756132"/>
    </source>
</evidence>
<sequence length="104" mass="10985">MCNYRYRVWKCGCKERFLTDECSYAGGRGHTLHKDRKRSDKDGRGGCPGGCGRPSSANSSSSSPSSSHGARPAPKPAKDILSDEGTAKVVGKLALGVVKTVTAK</sequence>
<evidence type="ECO:0000313" key="2">
    <source>
        <dbReference type="EMBL" id="UJO23310.1"/>
    </source>
</evidence>
<organism evidence="2 3">
    <name type="scientific">Passalora fulva</name>
    <name type="common">Tomato leaf mold</name>
    <name type="synonym">Cladosporium fulvum</name>
    <dbReference type="NCBI Taxonomy" id="5499"/>
    <lineage>
        <taxon>Eukaryota</taxon>
        <taxon>Fungi</taxon>
        <taxon>Dikarya</taxon>
        <taxon>Ascomycota</taxon>
        <taxon>Pezizomycotina</taxon>
        <taxon>Dothideomycetes</taxon>
        <taxon>Dothideomycetidae</taxon>
        <taxon>Mycosphaerellales</taxon>
        <taxon>Mycosphaerellaceae</taxon>
        <taxon>Fulvia</taxon>
    </lineage>
</organism>
<dbReference type="KEGG" id="ffu:CLAFUR5_13139"/>
<dbReference type="GeneID" id="71993017"/>
<feature type="compositionally biased region" description="Low complexity" evidence="1">
    <location>
        <begin position="53"/>
        <end position="67"/>
    </location>
</feature>
<reference evidence="2" key="2">
    <citation type="journal article" date="2022" name="Microb. Genom.">
        <title>A chromosome-scale genome assembly of the tomato pathogen Cladosporium fulvum reveals a compartmentalized genome architecture and the presence of a dispensable chromosome.</title>
        <authorList>
            <person name="Zaccaron A.Z."/>
            <person name="Chen L.H."/>
            <person name="Samaras A."/>
            <person name="Stergiopoulos I."/>
        </authorList>
    </citation>
    <scope>NUCLEOTIDE SEQUENCE</scope>
    <source>
        <strain evidence="2">Race5_Kim</strain>
    </source>
</reference>
<proteinExistence type="predicted"/>
<dbReference type="AlphaFoldDB" id="A0A9Q8PIW2"/>